<evidence type="ECO:0000313" key="4">
    <source>
        <dbReference type="Proteomes" id="UP000297245"/>
    </source>
</evidence>
<protein>
    <submittedName>
        <fullName evidence="3">Uncharacterized protein</fullName>
    </submittedName>
</protein>
<accession>A0A4S8LWW3</accession>
<gene>
    <name evidence="3" type="ORF">K435DRAFT_860884</name>
</gene>
<evidence type="ECO:0000256" key="2">
    <source>
        <dbReference type="SAM" id="Phobius"/>
    </source>
</evidence>
<keyword evidence="2" id="KW-1133">Transmembrane helix</keyword>
<feature type="transmembrane region" description="Helical" evidence="2">
    <location>
        <begin position="37"/>
        <end position="59"/>
    </location>
</feature>
<name>A0A4S8LWW3_DENBC</name>
<feature type="region of interest" description="Disordered" evidence="1">
    <location>
        <begin position="259"/>
        <end position="364"/>
    </location>
</feature>
<feature type="compositionally biased region" description="Basic and acidic residues" evidence="1">
    <location>
        <begin position="271"/>
        <end position="282"/>
    </location>
</feature>
<reference evidence="3 4" key="1">
    <citation type="journal article" date="2019" name="Nat. Ecol. Evol.">
        <title>Megaphylogeny resolves global patterns of mushroom evolution.</title>
        <authorList>
            <person name="Varga T."/>
            <person name="Krizsan K."/>
            <person name="Foldi C."/>
            <person name="Dima B."/>
            <person name="Sanchez-Garcia M."/>
            <person name="Sanchez-Ramirez S."/>
            <person name="Szollosi G.J."/>
            <person name="Szarkandi J.G."/>
            <person name="Papp V."/>
            <person name="Albert L."/>
            <person name="Andreopoulos W."/>
            <person name="Angelini C."/>
            <person name="Antonin V."/>
            <person name="Barry K.W."/>
            <person name="Bougher N.L."/>
            <person name="Buchanan P."/>
            <person name="Buyck B."/>
            <person name="Bense V."/>
            <person name="Catcheside P."/>
            <person name="Chovatia M."/>
            <person name="Cooper J."/>
            <person name="Damon W."/>
            <person name="Desjardin D."/>
            <person name="Finy P."/>
            <person name="Geml J."/>
            <person name="Haridas S."/>
            <person name="Hughes K."/>
            <person name="Justo A."/>
            <person name="Karasinski D."/>
            <person name="Kautmanova I."/>
            <person name="Kiss B."/>
            <person name="Kocsube S."/>
            <person name="Kotiranta H."/>
            <person name="LaButti K.M."/>
            <person name="Lechner B.E."/>
            <person name="Liimatainen K."/>
            <person name="Lipzen A."/>
            <person name="Lukacs Z."/>
            <person name="Mihaltcheva S."/>
            <person name="Morgado L.N."/>
            <person name="Niskanen T."/>
            <person name="Noordeloos M.E."/>
            <person name="Ohm R.A."/>
            <person name="Ortiz-Santana B."/>
            <person name="Ovrebo C."/>
            <person name="Racz N."/>
            <person name="Riley R."/>
            <person name="Savchenko A."/>
            <person name="Shiryaev A."/>
            <person name="Soop K."/>
            <person name="Spirin V."/>
            <person name="Szebenyi C."/>
            <person name="Tomsovsky M."/>
            <person name="Tulloss R.E."/>
            <person name="Uehling J."/>
            <person name="Grigoriev I.V."/>
            <person name="Vagvolgyi C."/>
            <person name="Papp T."/>
            <person name="Martin F.M."/>
            <person name="Miettinen O."/>
            <person name="Hibbett D.S."/>
            <person name="Nagy L.G."/>
        </authorList>
    </citation>
    <scope>NUCLEOTIDE SEQUENCE [LARGE SCALE GENOMIC DNA]</scope>
    <source>
        <strain evidence="3 4">CBS 962.96</strain>
    </source>
</reference>
<evidence type="ECO:0000313" key="3">
    <source>
        <dbReference type="EMBL" id="THU94142.1"/>
    </source>
</evidence>
<keyword evidence="2" id="KW-0472">Membrane</keyword>
<feature type="compositionally biased region" description="Polar residues" evidence="1">
    <location>
        <begin position="289"/>
        <end position="298"/>
    </location>
</feature>
<organism evidence="3 4">
    <name type="scientific">Dendrothele bispora (strain CBS 962.96)</name>
    <dbReference type="NCBI Taxonomy" id="1314807"/>
    <lineage>
        <taxon>Eukaryota</taxon>
        <taxon>Fungi</taxon>
        <taxon>Dikarya</taxon>
        <taxon>Basidiomycota</taxon>
        <taxon>Agaricomycotina</taxon>
        <taxon>Agaricomycetes</taxon>
        <taxon>Agaricomycetidae</taxon>
        <taxon>Agaricales</taxon>
        <taxon>Agaricales incertae sedis</taxon>
        <taxon>Dendrothele</taxon>
    </lineage>
</organism>
<keyword evidence="4" id="KW-1185">Reference proteome</keyword>
<dbReference type="Proteomes" id="UP000297245">
    <property type="component" value="Unassembled WGS sequence"/>
</dbReference>
<evidence type="ECO:0000256" key="1">
    <source>
        <dbReference type="SAM" id="MobiDB-lite"/>
    </source>
</evidence>
<dbReference type="OrthoDB" id="10584709at2759"/>
<feature type="compositionally biased region" description="Low complexity" evidence="1">
    <location>
        <begin position="314"/>
        <end position="330"/>
    </location>
</feature>
<dbReference type="EMBL" id="ML179231">
    <property type="protein sequence ID" value="THU94142.1"/>
    <property type="molecule type" value="Genomic_DNA"/>
</dbReference>
<proteinExistence type="predicted"/>
<feature type="compositionally biased region" description="Basic and acidic residues" evidence="1">
    <location>
        <begin position="301"/>
        <end position="311"/>
    </location>
</feature>
<feature type="transmembrane region" description="Helical" evidence="2">
    <location>
        <begin position="123"/>
        <end position="142"/>
    </location>
</feature>
<dbReference type="AlphaFoldDB" id="A0A4S8LWW3"/>
<sequence>MISQIPKHILILVPLAVLFSIPPLILGFKARYTRFAWFAGFTCVATLVFHVILGIITVVSSLRNKVQSDTSIDSPFSEKPSRSQSNAWSVEAPNFEPPSPTSSIASLSLPKPRILRYYKSGSISFQIILLAFWIATWVKAIADTARGPTSDTGSQNQNAPMSMTINAPWNAGVQVAEIIFVLIECVVLGVLVVKCWRVKRRIEARRAFIAEERKFNIVRSNSIQREPSLRRTGGVTEDLSLPTVPSIVVHAPSRFSVDSPISGPVKGRAAPRLDRTSRRLTEARYASLRKQSADSTPSGGMERKNSARRALEGIIKTISTSPTPSGSSRPLPEPPAAKDQSLADNSPDRKHEGTSTHNAVPAVDVSNLKPAQSSIQSPAESIATSSLNELIRLAASTEKRMDVPVATNSTESLTIEPTHAL</sequence>
<feature type="region of interest" description="Disordered" evidence="1">
    <location>
        <begin position="69"/>
        <end position="103"/>
    </location>
</feature>
<keyword evidence="2" id="KW-0812">Transmembrane</keyword>
<feature type="transmembrane region" description="Helical" evidence="2">
    <location>
        <begin position="178"/>
        <end position="196"/>
    </location>
</feature>